<feature type="compositionally biased region" description="Acidic residues" evidence="1">
    <location>
        <begin position="1"/>
        <end position="10"/>
    </location>
</feature>
<dbReference type="EMBL" id="LSRL02000005">
    <property type="protein sequence ID" value="TDG52160.1"/>
    <property type="molecule type" value="Genomic_DNA"/>
</dbReference>
<sequence>MQQRLDDDDPQSSNSNSNSRSSTTSTTTTTSNSSQSSRPTFARQERPLELLTASTAQRSTSFYCPVTVPELLQMMLLLVVLLQC</sequence>
<evidence type="ECO:0000313" key="3">
    <source>
        <dbReference type="Proteomes" id="UP000295192"/>
    </source>
</evidence>
<evidence type="ECO:0000256" key="1">
    <source>
        <dbReference type="SAM" id="MobiDB-lite"/>
    </source>
</evidence>
<keyword evidence="3" id="KW-1185">Reference proteome</keyword>
<feature type="compositionally biased region" description="Low complexity" evidence="1">
    <location>
        <begin position="11"/>
        <end position="38"/>
    </location>
</feature>
<proteinExistence type="predicted"/>
<name>A0A484BVP4_DRONA</name>
<dbReference type="AlphaFoldDB" id="A0A484BVP4"/>
<comment type="caution">
    <text evidence="2">The sequence shown here is derived from an EMBL/GenBank/DDBJ whole genome shotgun (WGS) entry which is preliminary data.</text>
</comment>
<gene>
    <name evidence="2" type="ORF">AWZ03_001441</name>
</gene>
<evidence type="ECO:0000313" key="2">
    <source>
        <dbReference type="EMBL" id="TDG52160.1"/>
    </source>
</evidence>
<dbReference type="Proteomes" id="UP000295192">
    <property type="component" value="Unassembled WGS sequence"/>
</dbReference>
<reference evidence="2 3" key="1">
    <citation type="journal article" date="2019" name="J. Hered.">
        <title>An Improved Genome Assembly for Drosophila navojoa, the Basal Species in the mojavensis Cluster.</title>
        <authorList>
            <person name="Vanderlinde T."/>
            <person name="Dupim E.G."/>
            <person name="Nazario-Yepiz N.O."/>
            <person name="Carvalho A.B."/>
        </authorList>
    </citation>
    <scope>NUCLEOTIDE SEQUENCE [LARGE SCALE GENOMIC DNA]</scope>
    <source>
        <strain evidence="2">Navoj_Jal97</strain>
        <tissue evidence="2">Whole organism</tissue>
    </source>
</reference>
<organism evidence="2 3">
    <name type="scientific">Drosophila navojoa</name>
    <name type="common">Fruit fly</name>
    <dbReference type="NCBI Taxonomy" id="7232"/>
    <lineage>
        <taxon>Eukaryota</taxon>
        <taxon>Metazoa</taxon>
        <taxon>Ecdysozoa</taxon>
        <taxon>Arthropoda</taxon>
        <taxon>Hexapoda</taxon>
        <taxon>Insecta</taxon>
        <taxon>Pterygota</taxon>
        <taxon>Neoptera</taxon>
        <taxon>Endopterygota</taxon>
        <taxon>Diptera</taxon>
        <taxon>Brachycera</taxon>
        <taxon>Muscomorpha</taxon>
        <taxon>Ephydroidea</taxon>
        <taxon>Drosophilidae</taxon>
        <taxon>Drosophila</taxon>
    </lineage>
</organism>
<protein>
    <submittedName>
        <fullName evidence="2">Uncharacterized protein</fullName>
    </submittedName>
</protein>
<feature type="region of interest" description="Disordered" evidence="1">
    <location>
        <begin position="1"/>
        <end position="48"/>
    </location>
</feature>
<accession>A0A484BVP4</accession>